<dbReference type="Proteomes" id="UP001289374">
    <property type="component" value="Unassembled WGS sequence"/>
</dbReference>
<evidence type="ECO:0000313" key="13">
    <source>
        <dbReference type="Proteomes" id="UP001289374"/>
    </source>
</evidence>
<dbReference type="InterPro" id="IPR051014">
    <property type="entry name" value="Cation_Transport_ATPase_IB"/>
</dbReference>
<comment type="similarity">
    <text evidence="3">Belongs to the cation transport ATPase (P-type) (TC 3.A.3) family. Type IB subfamily.</text>
</comment>
<dbReference type="SUPFAM" id="SSF81653">
    <property type="entry name" value="Calcium ATPase, transduction domain A"/>
    <property type="match status" value="1"/>
</dbReference>
<comment type="subcellular location">
    <subcellularLocation>
        <location evidence="1">Membrane</location>
        <topology evidence="1">Multi-pass membrane protein</topology>
    </subcellularLocation>
    <subcellularLocation>
        <location evidence="2">Membrane</location>
        <topology evidence="2">Peripheral membrane protein</topology>
    </subcellularLocation>
</comment>
<evidence type="ECO:0000256" key="6">
    <source>
        <dbReference type="ARBA" id="ARBA00022840"/>
    </source>
</evidence>
<keyword evidence="5" id="KW-0547">Nucleotide-binding</keyword>
<feature type="compositionally biased region" description="Basic and acidic residues" evidence="9">
    <location>
        <begin position="678"/>
        <end position="687"/>
    </location>
</feature>
<dbReference type="PRINTS" id="PR00119">
    <property type="entry name" value="CATATPASE"/>
</dbReference>
<feature type="region of interest" description="Disordered" evidence="9">
    <location>
        <begin position="754"/>
        <end position="795"/>
    </location>
</feature>
<dbReference type="AlphaFoldDB" id="A0AAE1WES1"/>
<dbReference type="Pfam" id="PF00122">
    <property type="entry name" value="E1-E2_ATPase"/>
    <property type="match status" value="1"/>
</dbReference>
<keyword evidence="4 10" id="KW-0812">Transmembrane</keyword>
<keyword evidence="8 10" id="KW-0472">Membrane</keyword>
<gene>
    <name evidence="12" type="ORF">Sango_1973800</name>
</gene>
<dbReference type="InterPro" id="IPR023214">
    <property type="entry name" value="HAD_sf"/>
</dbReference>
<dbReference type="InterPro" id="IPR036163">
    <property type="entry name" value="HMA_dom_sf"/>
</dbReference>
<feature type="compositionally biased region" description="Low complexity" evidence="9">
    <location>
        <begin position="760"/>
        <end position="776"/>
    </location>
</feature>
<dbReference type="GO" id="GO:0016887">
    <property type="term" value="F:ATP hydrolysis activity"/>
    <property type="evidence" value="ECO:0007669"/>
    <property type="project" value="InterPro"/>
</dbReference>
<evidence type="ECO:0000256" key="1">
    <source>
        <dbReference type="ARBA" id="ARBA00004141"/>
    </source>
</evidence>
<dbReference type="PROSITE" id="PS00154">
    <property type="entry name" value="ATPASE_E1_E2"/>
    <property type="match status" value="1"/>
</dbReference>
<accession>A0AAE1WES1</accession>
<dbReference type="NCBIfam" id="TIGR01494">
    <property type="entry name" value="ATPase_P-type"/>
    <property type="match status" value="2"/>
</dbReference>
<feature type="region of interest" description="Disordered" evidence="9">
    <location>
        <begin position="667"/>
        <end position="698"/>
    </location>
</feature>
<organism evidence="12 13">
    <name type="scientific">Sesamum angolense</name>
    <dbReference type="NCBI Taxonomy" id="2727404"/>
    <lineage>
        <taxon>Eukaryota</taxon>
        <taxon>Viridiplantae</taxon>
        <taxon>Streptophyta</taxon>
        <taxon>Embryophyta</taxon>
        <taxon>Tracheophyta</taxon>
        <taxon>Spermatophyta</taxon>
        <taxon>Magnoliopsida</taxon>
        <taxon>eudicotyledons</taxon>
        <taxon>Gunneridae</taxon>
        <taxon>Pentapetalae</taxon>
        <taxon>asterids</taxon>
        <taxon>lamiids</taxon>
        <taxon>Lamiales</taxon>
        <taxon>Pedaliaceae</taxon>
        <taxon>Sesamum</taxon>
    </lineage>
</organism>
<dbReference type="FunFam" id="2.70.150.10:FF:000002">
    <property type="entry name" value="Copper-transporting ATPase 1, putative"/>
    <property type="match status" value="1"/>
</dbReference>
<dbReference type="InterPro" id="IPR008250">
    <property type="entry name" value="ATPase_P-typ_transduc_dom_A_sf"/>
</dbReference>
<evidence type="ECO:0000256" key="8">
    <source>
        <dbReference type="ARBA" id="ARBA00023136"/>
    </source>
</evidence>
<evidence type="ECO:0000256" key="2">
    <source>
        <dbReference type="ARBA" id="ARBA00004170"/>
    </source>
</evidence>
<feature type="transmembrane region" description="Helical" evidence="10">
    <location>
        <begin position="329"/>
        <end position="357"/>
    </location>
</feature>
<dbReference type="Gene3D" id="1.20.1110.10">
    <property type="entry name" value="Calcium-transporting ATPase, transmembrane domain"/>
    <property type="match status" value="1"/>
</dbReference>
<feature type="transmembrane region" description="Helical" evidence="10">
    <location>
        <begin position="122"/>
        <end position="142"/>
    </location>
</feature>
<dbReference type="SUPFAM" id="SSF56784">
    <property type="entry name" value="HAD-like"/>
    <property type="match status" value="1"/>
</dbReference>
<evidence type="ECO:0000256" key="3">
    <source>
        <dbReference type="ARBA" id="ARBA00006024"/>
    </source>
</evidence>
<feature type="domain" description="HMA" evidence="11">
    <location>
        <begin position="14"/>
        <end position="80"/>
    </location>
</feature>
<dbReference type="GO" id="GO:0022857">
    <property type="term" value="F:transmembrane transporter activity"/>
    <property type="evidence" value="ECO:0007669"/>
    <property type="project" value="TreeGrafter"/>
</dbReference>
<dbReference type="InterPro" id="IPR006121">
    <property type="entry name" value="HMA_dom"/>
</dbReference>
<dbReference type="PROSITE" id="PS01229">
    <property type="entry name" value="COF_2"/>
    <property type="match status" value="1"/>
</dbReference>
<dbReference type="InterPro" id="IPR001757">
    <property type="entry name" value="P_typ_ATPase"/>
</dbReference>
<dbReference type="EMBL" id="JACGWL010000011">
    <property type="protein sequence ID" value="KAK4391960.1"/>
    <property type="molecule type" value="Genomic_DNA"/>
</dbReference>
<dbReference type="InterPro" id="IPR023298">
    <property type="entry name" value="ATPase_P-typ_TM_dom_sf"/>
</dbReference>
<dbReference type="InterPro" id="IPR036412">
    <property type="entry name" value="HAD-like_sf"/>
</dbReference>
<dbReference type="PROSITE" id="PS50846">
    <property type="entry name" value="HMA_2"/>
    <property type="match status" value="1"/>
</dbReference>
<dbReference type="GO" id="GO:0046872">
    <property type="term" value="F:metal ion binding"/>
    <property type="evidence" value="ECO:0007669"/>
    <property type="project" value="InterPro"/>
</dbReference>
<dbReference type="InterPro" id="IPR023299">
    <property type="entry name" value="ATPase_P-typ_cyto_dom_N"/>
</dbReference>
<dbReference type="SUPFAM" id="SSF81665">
    <property type="entry name" value="Calcium ATPase, transmembrane domain M"/>
    <property type="match status" value="1"/>
</dbReference>
<dbReference type="InterPro" id="IPR018303">
    <property type="entry name" value="ATPase_P-typ_P_site"/>
</dbReference>
<dbReference type="PANTHER" id="PTHR48085:SF5">
    <property type="entry name" value="CADMIUM_ZINC-TRANSPORTING ATPASE HMA4-RELATED"/>
    <property type="match status" value="1"/>
</dbReference>
<protein>
    <submittedName>
        <fullName evidence="12">Cadmium/zinc-transporting ATPase HMA2</fullName>
    </submittedName>
</protein>
<dbReference type="PANTHER" id="PTHR48085">
    <property type="entry name" value="CADMIUM/ZINC-TRANSPORTING ATPASE HMA2-RELATED"/>
    <property type="match status" value="1"/>
</dbReference>
<evidence type="ECO:0000256" key="10">
    <source>
        <dbReference type="SAM" id="Phobius"/>
    </source>
</evidence>
<dbReference type="CDD" id="cd02079">
    <property type="entry name" value="P-type_ATPase_HM"/>
    <property type="match status" value="1"/>
</dbReference>
<proteinExistence type="inferred from homology"/>
<evidence type="ECO:0000256" key="5">
    <source>
        <dbReference type="ARBA" id="ARBA00022741"/>
    </source>
</evidence>
<reference evidence="12" key="1">
    <citation type="submission" date="2020-06" db="EMBL/GenBank/DDBJ databases">
        <authorList>
            <person name="Li T."/>
            <person name="Hu X."/>
            <person name="Zhang T."/>
            <person name="Song X."/>
            <person name="Zhang H."/>
            <person name="Dai N."/>
            <person name="Sheng W."/>
            <person name="Hou X."/>
            <person name="Wei L."/>
        </authorList>
    </citation>
    <scope>NUCLEOTIDE SEQUENCE</scope>
    <source>
        <strain evidence="12">K16</strain>
        <tissue evidence="12">Leaf</tissue>
    </source>
</reference>
<dbReference type="Gene3D" id="3.40.1110.10">
    <property type="entry name" value="Calcium-transporting ATPase, cytoplasmic domain N"/>
    <property type="match status" value="1"/>
</dbReference>
<dbReference type="Gene3D" id="3.30.70.100">
    <property type="match status" value="1"/>
</dbReference>
<dbReference type="FunFam" id="3.40.1110.10:FF:000043">
    <property type="entry name" value="Putative cadmium/zinc-transporting ATPase 3"/>
    <property type="match status" value="1"/>
</dbReference>
<evidence type="ECO:0000313" key="12">
    <source>
        <dbReference type="EMBL" id="KAK4391960.1"/>
    </source>
</evidence>
<dbReference type="GO" id="GO:0009626">
    <property type="term" value="P:plant-type hypersensitive response"/>
    <property type="evidence" value="ECO:0007669"/>
    <property type="project" value="UniProtKB-KW"/>
</dbReference>
<dbReference type="FunFam" id="3.30.70.100:FF:000022">
    <property type="entry name" value="Putative cadmium/zinc-transporting ATPase 3"/>
    <property type="match status" value="1"/>
</dbReference>
<keyword evidence="7 10" id="KW-1133">Transmembrane helix</keyword>
<keyword evidence="13" id="KW-1185">Reference proteome</keyword>
<dbReference type="Gene3D" id="3.40.50.1000">
    <property type="entry name" value="HAD superfamily/HAD-like"/>
    <property type="match status" value="2"/>
</dbReference>
<dbReference type="GO" id="GO:0016020">
    <property type="term" value="C:membrane"/>
    <property type="evidence" value="ECO:0007669"/>
    <property type="project" value="UniProtKB-SubCell"/>
</dbReference>
<dbReference type="SUPFAM" id="SSF55008">
    <property type="entry name" value="HMA, heavy metal-associated domain"/>
    <property type="match status" value="1"/>
</dbReference>
<sequence length="877" mass="95137">MEGIDDKNVGQKFQKSYFDVLGLCCSSEIPIIEKILASLDGIKDFSVILPTKTLIVVHDSLLISQLQIVKALNQARLEANIRSVYGGGESYKNKWPSPYAVASGALLLLSFLKYVYSPMRWLAVGAIAVGIPPVVLKAVAAVRNVRLDINILVLITVAGSIALRDYWEAGTIVFLFTISEWLESRASHKATAVMSSLVSVVPQRAVLADTGEEVDADEVKLNTVLAVKAGEVIPIDGVVVEGTCEVDEKTMTGESFPVAKQKGSTVWASTINLNGYISIKTMAVAEDCVVARMAKIVEEAQNKKSRTQRFMDKCAKYYTPVHGRNKKEWYHLALVVLVSGCPCALLLSTPVAMFCALTKAATLGVLFKGAEHLENLARIKIMAFDKTGTITRGEFLVVDFKSLRDDISLNTLLYWISSVECKSSHPMAAALVEFARAHEVEPKPDRVEKFQNFPGEGICGKIEDNEIYIGNWKIASRAGSTAGGALEVVHAELLPEDKASIIKELQKEGRTTMIGDGLNDAPALATADIGISMGVSGSALATESGDIVLMSNDIQRIPKALRIAKKVRRKIIENVIVSISTKAAILVLAVAGHPLVWAAVLADVGTCLLVILNSMLLLKGTSGRGKSCCRSTAHSHIHKQKSACSSAESPNKCKLQSCSSKNCLSKSCSSDSSSGPCGDEKHSSSAKEHRHNAHSHSHNEITDKDHQCCHKVHQDLESQQAHVHGCSENASCSENNDCEKSVLRHETEQCEDHNHSTSCNNSPQSTVSNQQSTSNNHDLNRITSSKQEGKCCSHAPRKQERRSGCGEHASEYGKQRSPVYNMLGCKNSEDCKAVHKARVASKKMHVGCCESFRRECCIRNGHFGTSSRGGLSEIVID</sequence>
<keyword evidence="6" id="KW-0067">ATP-binding</keyword>
<evidence type="ECO:0000256" key="7">
    <source>
        <dbReference type="ARBA" id="ARBA00022989"/>
    </source>
</evidence>
<dbReference type="GO" id="GO:0005524">
    <property type="term" value="F:ATP binding"/>
    <property type="evidence" value="ECO:0007669"/>
    <property type="project" value="UniProtKB-KW"/>
</dbReference>
<dbReference type="InterPro" id="IPR059000">
    <property type="entry name" value="ATPase_P-type_domA"/>
</dbReference>
<reference evidence="12" key="2">
    <citation type="journal article" date="2024" name="Plant">
        <title>Genomic evolution and insights into agronomic trait innovations of Sesamum species.</title>
        <authorList>
            <person name="Miao H."/>
            <person name="Wang L."/>
            <person name="Qu L."/>
            <person name="Liu H."/>
            <person name="Sun Y."/>
            <person name="Le M."/>
            <person name="Wang Q."/>
            <person name="Wei S."/>
            <person name="Zheng Y."/>
            <person name="Lin W."/>
            <person name="Duan Y."/>
            <person name="Cao H."/>
            <person name="Xiong S."/>
            <person name="Wang X."/>
            <person name="Wei L."/>
            <person name="Li C."/>
            <person name="Ma Q."/>
            <person name="Ju M."/>
            <person name="Zhao R."/>
            <person name="Li G."/>
            <person name="Mu C."/>
            <person name="Tian Q."/>
            <person name="Mei H."/>
            <person name="Zhang T."/>
            <person name="Gao T."/>
            <person name="Zhang H."/>
        </authorList>
    </citation>
    <scope>NUCLEOTIDE SEQUENCE</scope>
    <source>
        <strain evidence="12">K16</strain>
    </source>
</reference>
<evidence type="ECO:0000259" key="11">
    <source>
        <dbReference type="PROSITE" id="PS50846"/>
    </source>
</evidence>
<name>A0AAE1WES1_9LAMI</name>
<evidence type="ECO:0000256" key="9">
    <source>
        <dbReference type="SAM" id="MobiDB-lite"/>
    </source>
</evidence>
<comment type="caution">
    <text evidence="12">The sequence shown here is derived from an EMBL/GenBank/DDBJ whole genome shotgun (WGS) entry which is preliminary data.</text>
</comment>
<evidence type="ECO:0000256" key="4">
    <source>
        <dbReference type="ARBA" id="ARBA00022692"/>
    </source>
</evidence>
<dbReference type="Gene3D" id="2.70.150.10">
    <property type="entry name" value="Calcium-transporting ATPase, cytoplasmic transduction domain A"/>
    <property type="match status" value="1"/>
</dbReference>
<dbReference type="PRINTS" id="PR00120">
    <property type="entry name" value="HATPASE"/>
</dbReference>
<dbReference type="Pfam" id="PF00702">
    <property type="entry name" value="Hydrolase"/>
    <property type="match status" value="1"/>
</dbReference>